<proteinExistence type="predicted"/>
<reference evidence="3" key="1">
    <citation type="journal article" date="2019" name="Int. J. Syst. Evol. Microbiol.">
        <title>The Global Catalogue of Microorganisms (GCM) 10K type strain sequencing project: providing services to taxonomists for standard genome sequencing and annotation.</title>
        <authorList>
            <consortium name="The Broad Institute Genomics Platform"/>
            <consortium name="The Broad Institute Genome Sequencing Center for Infectious Disease"/>
            <person name="Wu L."/>
            <person name="Ma J."/>
        </authorList>
    </citation>
    <scope>NUCLEOTIDE SEQUENCE [LARGE SCALE GENOMIC DNA]</scope>
    <source>
        <strain evidence="3">JCM 12763</strain>
    </source>
</reference>
<keyword evidence="3" id="KW-1185">Reference proteome</keyword>
<evidence type="ECO:0000256" key="1">
    <source>
        <dbReference type="SAM" id="MobiDB-lite"/>
    </source>
</evidence>
<dbReference type="RefSeq" id="WP_386406427.1">
    <property type="nucleotide sequence ID" value="NZ_JBHSPT010000122.1"/>
</dbReference>
<comment type="caution">
    <text evidence="2">The sequence shown here is derived from an EMBL/GenBank/DDBJ whole genome shotgun (WGS) entry which is preliminary data.</text>
</comment>
<name>A0ABW1M9C8_9ACTN</name>
<sequence>MMEAGAADSPHELLGDKELMAWDEWEQLKAQAAERHSARMQLNQYPTGTGTGGGGGQGGKGDELGVNHDSLNGNSNSLIELAGLLYEGRPDGDLCTMARAPRSHVDVAAKVDRFARFADDQYQDVTSLLAALSTRLREANGTFVDYDGEVAGGMMNAILELGQYTAPEDR</sequence>
<dbReference type="EMBL" id="JBHSPT010000122">
    <property type="protein sequence ID" value="MFC6060409.1"/>
    <property type="molecule type" value="Genomic_DNA"/>
</dbReference>
<feature type="region of interest" description="Disordered" evidence="1">
    <location>
        <begin position="43"/>
        <end position="67"/>
    </location>
</feature>
<feature type="compositionally biased region" description="Gly residues" evidence="1">
    <location>
        <begin position="49"/>
        <end position="59"/>
    </location>
</feature>
<organism evidence="2 3">
    <name type="scientific">Streptomyces pratens</name>
    <dbReference type="NCBI Taxonomy" id="887456"/>
    <lineage>
        <taxon>Bacteria</taxon>
        <taxon>Bacillati</taxon>
        <taxon>Actinomycetota</taxon>
        <taxon>Actinomycetes</taxon>
        <taxon>Kitasatosporales</taxon>
        <taxon>Streptomycetaceae</taxon>
        <taxon>Streptomyces</taxon>
    </lineage>
</organism>
<gene>
    <name evidence="2" type="ORF">ACFP50_34935</name>
</gene>
<dbReference type="Proteomes" id="UP001596242">
    <property type="component" value="Unassembled WGS sequence"/>
</dbReference>
<evidence type="ECO:0000313" key="3">
    <source>
        <dbReference type="Proteomes" id="UP001596242"/>
    </source>
</evidence>
<accession>A0ABW1M9C8</accession>
<evidence type="ECO:0000313" key="2">
    <source>
        <dbReference type="EMBL" id="MFC6060409.1"/>
    </source>
</evidence>
<protein>
    <submittedName>
        <fullName evidence="2">Uncharacterized protein</fullName>
    </submittedName>
</protein>